<evidence type="ECO:0000313" key="7">
    <source>
        <dbReference type="EMBL" id="WVN87066.1"/>
    </source>
</evidence>
<feature type="compositionally biased region" description="Polar residues" evidence="5">
    <location>
        <begin position="457"/>
        <end position="470"/>
    </location>
</feature>
<sequence length="669" mass="71758">MDMDEDDAFLYGDDSAPQASAGFAQGATSVANGQAKAEDAGQAANELSASMAASLAAYGIDPGAAVKQPLENPEDGGVEEEDPEDDDSDDSDEDDVKFVFTGNSRSLDLRKSQQSQQQSSVVGIGKWAHASTGAQQAAAQNTSTGAAYITGVSNRGSQTTEYVPASRPSATPQPPTQVEVNPLSNPPITLSSSQPVNLQPQPQTQGQTSPNTAQPQNGPPVNPNLPPSNFPPVYSNNKINPEHPSGIIPSSGASVYEIDSAMFEGSGQPWRQPGAVLSDYFNFGFDENTYPRFLRYRAEMEQGVKQLASLPQMAGIPDHVQQMLHIQNTQQMGMNPMAMQGMAGMGGMGAGIGMNQMQAQMAQIQQMMAMGGMDMAIIQGMQDQNNMGNIGGMGNTALRQQQVRVTQTPQPQPSSTPAVTNPILPSTAQTQGSASTPQAGTVGDIEVKQEEGEHSESTPTPSNNINTQGQIPKAPSGPRAGGAAAARGGRGGAVPLGPRAVVSGAVGVPNAPKGPKAGRFKDVDRVDQSGAGSLDYGDDDEKEKTPKKKDSRERSREQDRGGEGDRSKGSRKEKERGEYDEHEEGYISEDRDKERERRKRKEKERERSDRGDRERSDKAEKEKDRAKRKGSAALGPDGWEDEEEDERRSSRRKRSPSEESDHPRRSKRR</sequence>
<dbReference type="Proteomes" id="UP000094043">
    <property type="component" value="Chromosome 2"/>
</dbReference>
<feature type="compositionally biased region" description="Basic and acidic residues" evidence="5">
    <location>
        <begin position="542"/>
        <end position="595"/>
    </location>
</feature>
<evidence type="ECO:0000256" key="3">
    <source>
        <dbReference type="ARBA" id="ARBA00022664"/>
    </source>
</evidence>
<dbReference type="RefSeq" id="XP_066067766.1">
    <property type="nucleotide sequence ID" value="XM_066211669.1"/>
</dbReference>
<keyword evidence="4" id="KW-0539">Nucleus</keyword>
<feature type="compositionally biased region" description="Basic and acidic residues" evidence="5">
    <location>
        <begin position="603"/>
        <end position="625"/>
    </location>
</feature>
<feature type="region of interest" description="Disordered" evidence="5">
    <location>
        <begin position="401"/>
        <end position="669"/>
    </location>
</feature>
<comment type="similarity">
    <text evidence="2">Belongs to the FIP1 family.</text>
</comment>
<feature type="compositionally biased region" description="Acidic residues" evidence="5">
    <location>
        <begin position="72"/>
        <end position="95"/>
    </location>
</feature>
<feature type="compositionally biased region" description="Low complexity" evidence="5">
    <location>
        <begin position="474"/>
        <end position="487"/>
    </location>
</feature>
<protein>
    <recommendedName>
        <fullName evidence="6">Pre-mRNA polyadenylation factor Fip1 domain-containing protein</fullName>
    </recommendedName>
</protein>
<feature type="region of interest" description="Disordered" evidence="5">
    <location>
        <begin position="64"/>
        <end position="250"/>
    </location>
</feature>
<accession>A0AAJ8JRH1</accession>
<organism evidence="7 8">
    <name type="scientific">Cryptococcus depauperatus CBS 7841</name>
    <dbReference type="NCBI Taxonomy" id="1295531"/>
    <lineage>
        <taxon>Eukaryota</taxon>
        <taxon>Fungi</taxon>
        <taxon>Dikarya</taxon>
        <taxon>Basidiomycota</taxon>
        <taxon>Agaricomycotina</taxon>
        <taxon>Tremellomycetes</taxon>
        <taxon>Tremellales</taxon>
        <taxon>Cryptococcaceae</taxon>
        <taxon>Cryptococcus</taxon>
    </lineage>
</organism>
<name>A0AAJ8JRH1_9TREE</name>
<feature type="compositionally biased region" description="Polar residues" evidence="5">
    <location>
        <begin position="151"/>
        <end position="161"/>
    </location>
</feature>
<dbReference type="Pfam" id="PF05182">
    <property type="entry name" value="Fip1"/>
    <property type="match status" value="1"/>
</dbReference>
<comment type="subcellular location">
    <subcellularLocation>
        <location evidence="1">Nucleus</location>
    </subcellularLocation>
</comment>
<dbReference type="PANTHER" id="PTHR13484">
    <property type="entry name" value="FIP1-LIKE 1 PROTEIN"/>
    <property type="match status" value="1"/>
</dbReference>
<dbReference type="GO" id="GO:0005847">
    <property type="term" value="C:mRNA cleavage and polyadenylation specificity factor complex"/>
    <property type="evidence" value="ECO:0007669"/>
    <property type="project" value="TreeGrafter"/>
</dbReference>
<dbReference type="InterPro" id="IPR007854">
    <property type="entry name" value="Fip1_dom"/>
</dbReference>
<evidence type="ECO:0000256" key="4">
    <source>
        <dbReference type="ARBA" id="ARBA00023242"/>
    </source>
</evidence>
<dbReference type="GeneID" id="91086454"/>
<evidence type="ECO:0000313" key="8">
    <source>
        <dbReference type="Proteomes" id="UP000094043"/>
    </source>
</evidence>
<dbReference type="EMBL" id="CP143785">
    <property type="protein sequence ID" value="WVN87066.1"/>
    <property type="molecule type" value="Genomic_DNA"/>
</dbReference>
<dbReference type="PANTHER" id="PTHR13484:SF0">
    <property type="entry name" value="PRE-MRNA 3'-END-PROCESSING FACTOR FIP1"/>
    <property type="match status" value="1"/>
</dbReference>
<keyword evidence="3" id="KW-0507">mRNA processing</keyword>
<feature type="compositionally biased region" description="Low complexity" evidence="5">
    <location>
        <begin position="401"/>
        <end position="417"/>
    </location>
</feature>
<keyword evidence="8" id="KW-1185">Reference proteome</keyword>
<feature type="compositionally biased region" description="Low complexity" evidence="5">
    <location>
        <begin position="199"/>
        <end position="212"/>
    </location>
</feature>
<feature type="compositionally biased region" description="Low complexity" evidence="5">
    <location>
        <begin position="128"/>
        <end position="147"/>
    </location>
</feature>
<reference evidence="7" key="1">
    <citation type="submission" date="2016-06" db="EMBL/GenBank/DDBJ databases">
        <authorList>
            <person name="Cuomo C."/>
            <person name="Litvintseva A."/>
            <person name="Heitman J."/>
            <person name="Chen Y."/>
            <person name="Sun S."/>
            <person name="Springer D."/>
            <person name="Dromer F."/>
            <person name="Young S."/>
            <person name="Zeng Q."/>
            <person name="Chapman S."/>
            <person name="Gujja S."/>
            <person name="Saif S."/>
            <person name="Birren B."/>
        </authorList>
    </citation>
    <scope>NUCLEOTIDE SEQUENCE</scope>
    <source>
        <strain evidence="7">CBS 7841</strain>
    </source>
</reference>
<feature type="compositionally biased region" description="Pro residues" evidence="5">
    <location>
        <begin position="217"/>
        <end position="230"/>
    </location>
</feature>
<feature type="domain" description="Pre-mRNA polyadenylation factor Fip1" evidence="6">
    <location>
        <begin position="258"/>
        <end position="300"/>
    </location>
</feature>
<dbReference type="AlphaFoldDB" id="A0AAJ8JRH1"/>
<reference evidence="7" key="2">
    <citation type="journal article" date="2022" name="Elife">
        <title>Obligate sexual reproduction of a homothallic fungus closely related to the Cryptococcus pathogenic species complex.</title>
        <authorList>
            <person name="Passer A.R."/>
            <person name="Clancey S.A."/>
            <person name="Shea T."/>
            <person name="David-Palma M."/>
            <person name="Averette A.F."/>
            <person name="Boekhout T."/>
            <person name="Porcel B.M."/>
            <person name="Nowrousian M."/>
            <person name="Cuomo C.A."/>
            <person name="Sun S."/>
            <person name="Heitman J."/>
            <person name="Coelho M.A."/>
        </authorList>
    </citation>
    <scope>NUCLEOTIDE SEQUENCE</scope>
    <source>
        <strain evidence="7">CBS 7841</strain>
    </source>
</reference>
<dbReference type="KEGG" id="cdep:91086454"/>
<dbReference type="InterPro" id="IPR051187">
    <property type="entry name" value="Pre-mRNA_3'-end_processing_reg"/>
</dbReference>
<feature type="compositionally biased region" description="Basic and acidic residues" evidence="5">
    <location>
        <begin position="445"/>
        <end position="456"/>
    </location>
</feature>
<gene>
    <name evidence="7" type="ORF">L203_102242</name>
</gene>
<evidence type="ECO:0000259" key="6">
    <source>
        <dbReference type="Pfam" id="PF05182"/>
    </source>
</evidence>
<feature type="region of interest" description="Disordered" evidence="5">
    <location>
        <begin position="1"/>
        <end position="45"/>
    </location>
</feature>
<reference evidence="7" key="3">
    <citation type="submission" date="2024-01" db="EMBL/GenBank/DDBJ databases">
        <authorList>
            <person name="Coelho M.A."/>
            <person name="David-Palma M."/>
            <person name="Shea T."/>
            <person name="Sun S."/>
            <person name="Cuomo C.A."/>
            <person name="Heitman J."/>
        </authorList>
    </citation>
    <scope>NUCLEOTIDE SEQUENCE</scope>
    <source>
        <strain evidence="7">CBS 7841</strain>
    </source>
</reference>
<feature type="compositionally biased region" description="Polar residues" evidence="5">
    <location>
        <begin position="423"/>
        <end position="439"/>
    </location>
</feature>
<proteinExistence type="inferred from homology"/>
<evidence type="ECO:0000256" key="5">
    <source>
        <dbReference type="SAM" id="MobiDB-lite"/>
    </source>
</evidence>
<evidence type="ECO:0000256" key="1">
    <source>
        <dbReference type="ARBA" id="ARBA00004123"/>
    </source>
</evidence>
<evidence type="ECO:0000256" key="2">
    <source>
        <dbReference type="ARBA" id="ARBA00007459"/>
    </source>
</evidence>
<dbReference type="GO" id="GO:0006397">
    <property type="term" value="P:mRNA processing"/>
    <property type="evidence" value="ECO:0007669"/>
    <property type="project" value="UniProtKB-KW"/>
</dbReference>
<feature type="compositionally biased region" description="Polar residues" evidence="5">
    <location>
        <begin position="176"/>
        <end position="198"/>
    </location>
</feature>